<sequence>MRSSAIVLALYVLSVSGGANGSALVGIFNLTAPALEVEDSTSPAAFLFLNLRLVAIAGGAIAAAGLVVLFGLAGLDACFNKPPNQLAPEGGGHPPAAAAAWNV</sequence>
<proteinExistence type="predicted"/>
<comment type="caution">
    <text evidence="3">The sequence shown here is derived from an EMBL/GenBank/DDBJ whole genome shotgun (WGS) entry which is preliminary data.</text>
</comment>
<evidence type="ECO:0000256" key="2">
    <source>
        <dbReference type="SAM" id="SignalP"/>
    </source>
</evidence>
<keyword evidence="2" id="KW-0732">Signal</keyword>
<evidence type="ECO:0000313" key="4">
    <source>
        <dbReference type="Proteomes" id="UP000247498"/>
    </source>
</evidence>
<gene>
    <name evidence="3" type="ORF">Rsub_05607</name>
</gene>
<keyword evidence="4" id="KW-1185">Reference proteome</keyword>
<dbReference type="InParanoid" id="A0A2V0P5Q0"/>
<name>A0A2V0P5Q0_9CHLO</name>
<feature type="transmembrane region" description="Helical" evidence="1">
    <location>
        <begin position="45"/>
        <end position="72"/>
    </location>
</feature>
<accession>A0A2V0P5Q0</accession>
<keyword evidence="1" id="KW-0472">Membrane</keyword>
<dbReference type="AlphaFoldDB" id="A0A2V0P5Q0"/>
<dbReference type="Proteomes" id="UP000247498">
    <property type="component" value="Unassembled WGS sequence"/>
</dbReference>
<protein>
    <submittedName>
        <fullName evidence="3">Uncharacterized protein</fullName>
    </submittedName>
</protein>
<feature type="signal peptide" evidence="2">
    <location>
        <begin position="1"/>
        <end position="21"/>
    </location>
</feature>
<feature type="chain" id="PRO_5015981939" evidence="2">
    <location>
        <begin position="22"/>
        <end position="103"/>
    </location>
</feature>
<dbReference type="EMBL" id="BDRX01000031">
    <property type="protein sequence ID" value="GBF92405.1"/>
    <property type="molecule type" value="Genomic_DNA"/>
</dbReference>
<keyword evidence="1" id="KW-1133">Transmembrane helix</keyword>
<organism evidence="3 4">
    <name type="scientific">Raphidocelis subcapitata</name>
    <dbReference type="NCBI Taxonomy" id="307507"/>
    <lineage>
        <taxon>Eukaryota</taxon>
        <taxon>Viridiplantae</taxon>
        <taxon>Chlorophyta</taxon>
        <taxon>core chlorophytes</taxon>
        <taxon>Chlorophyceae</taxon>
        <taxon>CS clade</taxon>
        <taxon>Sphaeropleales</taxon>
        <taxon>Selenastraceae</taxon>
        <taxon>Raphidocelis</taxon>
    </lineage>
</organism>
<evidence type="ECO:0000256" key="1">
    <source>
        <dbReference type="SAM" id="Phobius"/>
    </source>
</evidence>
<evidence type="ECO:0000313" key="3">
    <source>
        <dbReference type="EMBL" id="GBF92405.1"/>
    </source>
</evidence>
<keyword evidence="1" id="KW-0812">Transmembrane</keyword>
<reference evidence="3 4" key="1">
    <citation type="journal article" date="2018" name="Sci. Rep.">
        <title>Raphidocelis subcapitata (=Pseudokirchneriella subcapitata) provides an insight into genome evolution and environmental adaptations in the Sphaeropleales.</title>
        <authorList>
            <person name="Suzuki S."/>
            <person name="Yamaguchi H."/>
            <person name="Nakajima N."/>
            <person name="Kawachi M."/>
        </authorList>
    </citation>
    <scope>NUCLEOTIDE SEQUENCE [LARGE SCALE GENOMIC DNA]</scope>
    <source>
        <strain evidence="3 4">NIES-35</strain>
    </source>
</reference>